<keyword evidence="4" id="KW-1015">Disulfide bond</keyword>
<dbReference type="Gene3D" id="3.90.215.10">
    <property type="entry name" value="Gamma Fibrinogen, chain A, domain 1"/>
    <property type="match status" value="1"/>
</dbReference>
<dbReference type="NCBIfam" id="NF040941">
    <property type="entry name" value="GGGWT_bact"/>
    <property type="match status" value="1"/>
</dbReference>
<keyword evidence="3" id="KW-0106">Calcium</keyword>
<dbReference type="InterPro" id="IPR014716">
    <property type="entry name" value="Fibrinogen_a/b/g_C_1"/>
</dbReference>
<dbReference type="InterPro" id="IPR002181">
    <property type="entry name" value="Fibrinogen_a/b/g_C_dom"/>
</dbReference>
<evidence type="ECO:0000313" key="8">
    <source>
        <dbReference type="Proteomes" id="UP001249851"/>
    </source>
</evidence>
<evidence type="ECO:0000256" key="4">
    <source>
        <dbReference type="ARBA" id="ARBA00023157"/>
    </source>
</evidence>
<organism evidence="7 8">
    <name type="scientific">Acropora cervicornis</name>
    <name type="common">Staghorn coral</name>
    <dbReference type="NCBI Taxonomy" id="6130"/>
    <lineage>
        <taxon>Eukaryota</taxon>
        <taxon>Metazoa</taxon>
        <taxon>Cnidaria</taxon>
        <taxon>Anthozoa</taxon>
        <taxon>Hexacorallia</taxon>
        <taxon>Scleractinia</taxon>
        <taxon>Astrocoeniina</taxon>
        <taxon>Acroporidae</taxon>
        <taxon>Acropora</taxon>
    </lineage>
</organism>
<dbReference type="EMBL" id="JARQWQ010000014">
    <property type="protein sequence ID" value="KAK2567288.1"/>
    <property type="molecule type" value="Genomic_DNA"/>
</dbReference>
<evidence type="ECO:0000313" key="7">
    <source>
        <dbReference type="EMBL" id="KAK2567288.1"/>
    </source>
</evidence>
<keyword evidence="1" id="KW-0479">Metal-binding</keyword>
<comment type="caution">
    <text evidence="7">The sequence shown here is derived from an EMBL/GenBank/DDBJ whole genome shotgun (WGS) entry which is preliminary data.</text>
</comment>
<keyword evidence="8" id="KW-1185">Reference proteome</keyword>
<dbReference type="GO" id="GO:0046872">
    <property type="term" value="F:metal ion binding"/>
    <property type="evidence" value="ECO:0007669"/>
    <property type="project" value="UniProtKB-KW"/>
</dbReference>
<dbReference type="PANTHER" id="PTHR16146">
    <property type="entry name" value="INTELECTIN"/>
    <property type="match status" value="1"/>
</dbReference>
<dbReference type="InterPro" id="IPR036056">
    <property type="entry name" value="Fibrinogen-like_C"/>
</dbReference>
<evidence type="ECO:0000256" key="5">
    <source>
        <dbReference type="SAM" id="SignalP"/>
    </source>
</evidence>
<evidence type="ECO:0000259" key="6">
    <source>
        <dbReference type="PROSITE" id="PS51406"/>
    </source>
</evidence>
<reference evidence="7" key="1">
    <citation type="journal article" date="2023" name="G3 (Bethesda)">
        <title>Whole genome assembly and annotation of the endangered Caribbean coral Acropora cervicornis.</title>
        <authorList>
            <person name="Selwyn J.D."/>
            <person name="Vollmer S.V."/>
        </authorList>
    </citation>
    <scope>NUCLEOTIDE SEQUENCE</scope>
    <source>
        <strain evidence="7">K2</strain>
    </source>
</reference>
<protein>
    <recommendedName>
        <fullName evidence="6">Fibrinogen C-terminal domain-containing protein</fullName>
    </recommendedName>
</protein>
<proteinExistence type="predicted"/>
<dbReference type="PROSITE" id="PS51406">
    <property type="entry name" value="FIBRINOGEN_C_2"/>
    <property type="match status" value="1"/>
</dbReference>
<evidence type="ECO:0000256" key="2">
    <source>
        <dbReference type="ARBA" id="ARBA00022734"/>
    </source>
</evidence>
<feature type="signal peptide" evidence="5">
    <location>
        <begin position="1"/>
        <end position="19"/>
    </location>
</feature>
<sequence length="295" mass="33560">MKVFLKILPVTLLTEVVCGQFCTKETLDCSKAVPAITKLGSHSCACDNEMHSGALKFDKGNLYVCLEKKWERIKLISSALNPLKDYGFHQENPGRSCNDILDKAGGKMLKNGIYWIKESSTPFGSETLRVYCDMETGPGGWTMVFKLNGRRNIETTLTYAQVFEDPSGVEENNVEVLSTKWNQDISGYKSRIMTRMVFPTFNASKVKIVLYKNDKSLQKDLLFNAKSSDMATWFWYSKLTASPWNDIEKTRFTDAGHKSLFATWWYGKHFIIAKKEINENSEEVGEADVMVIFLQ</sequence>
<keyword evidence="5" id="KW-0732">Signal</keyword>
<accession>A0AAD9VAG7</accession>
<feature type="chain" id="PRO_5042292809" description="Fibrinogen C-terminal domain-containing protein" evidence="5">
    <location>
        <begin position="20"/>
        <end position="295"/>
    </location>
</feature>
<dbReference type="GO" id="GO:0005615">
    <property type="term" value="C:extracellular space"/>
    <property type="evidence" value="ECO:0007669"/>
    <property type="project" value="TreeGrafter"/>
</dbReference>
<keyword evidence="2" id="KW-0430">Lectin</keyword>
<gene>
    <name evidence="7" type="ORF">P5673_008079</name>
</gene>
<dbReference type="Proteomes" id="UP001249851">
    <property type="component" value="Unassembled WGS sequence"/>
</dbReference>
<dbReference type="AlphaFoldDB" id="A0AAD9VAG7"/>
<evidence type="ECO:0000256" key="1">
    <source>
        <dbReference type="ARBA" id="ARBA00022723"/>
    </source>
</evidence>
<dbReference type="GO" id="GO:0070492">
    <property type="term" value="F:oligosaccharide binding"/>
    <property type="evidence" value="ECO:0007669"/>
    <property type="project" value="TreeGrafter"/>
</dbReference>
<dbReference type="Pfam" id="PF00147">
    <property type="entry name" value="Fibrinogen_C"/>
    <property type="match status" value="1"/>
</dbReference>
<dbReference type="PANTHER" id="PTHR16146:SF46">
    <property type="entry name" value="INTELECTIN-1A-RELATED"/>
    <property type="match status" value="1"/>
</dbReference>
<reference evidence="7" key="2">
    <citation type="journal article" date="2023" name="Science">
        <title>Genomic signatures of disease resistance in endangered staghorn corals.</title>
        <authorList>
            <person name="Vollmer S.V."/>
            <person name="Selwyn J.D."/>
            <person name="Despard B.A."/>
            <person name="Roesel C.L."/>
        </authorList>
    </citation>
    <scope>NUCLEOTIDE SEQUENCE</scope>
    <source>
        <strain evidence="7">K2</strain>
    </source>
</reference>
<name>A0AAD9VAG7_ACRCE</name>
<dbReference type="SUPFAM" id="SSF56496">
    <property type="entry name" value="Fibrinogen C-terminal domain-like"/>
    <property type="match status" value="1"/>
</dbReference>
<evidence type="ECO:0000256" key="3">
    <source>
        <dbReference type="ARBA" id="ARBA00022837"/>
    </source>
</evidence>
<feature type="domain" description="Fibrinogen C-terminal" evidence="6">
    <location>
        <begin position="88"/>
        <end position="151"/>
    </location>
</feature>